<feature type="domain" description="Baseplate hub protein gp44-like N-terminal" evidence="1">
    <location>
        <begin position="23"/>
        <end position="119"/>
    </location>
</feature>
<dbReference type="SUPFAM" id="SSF69279">
    <property type="entry name" value="Phage tail proteins"/>
    <property type="match status" value="2"/>
</dbReference>
<protein>
    <submittedName>
        <fullName evidence="4">Tail protein</fullName>
    </submittedName>
</protein>
<dbReference type="GeneID" id="76194746"/>
<dbReference type="RefSeq" id="WP_099286620.1">
    <property type="nucleotide sequence ID" value="NZ_BEWP01000006.1"/>
</dbReference>
<evidence type="ECO:0000313" key="5">
    <source>
        <dbReference type="Proteomes" id="UP001156629"/>
    </source>
</evidence>
<evidence type="ECO:0000259" key="1">
    <source>
        <dbReference type="Pfam" id="PF21683"/>
    </source>
</evidence>
<evidence type="ECO:0000313" key="4">
    <source>
        <dbReference type="EMBL" id="GLQ67151.1"/>
    </source>
</evidence>
<dbReference type="InterPro" id="IPR053982">
    <property type="entry name" value="Gp44/GpP-like_C"/>
</dbReference>
<comment type="caution">
    <text evidence="4">The sequence shown here is derived from an EMBL/GenBank/DDBJ whole genome shotgun (WGS) entry which is preliminary data.</text>
</comment>
<dbReference type="Pfam" id="PF21929">
    <property type="entry name" value="GpP_4th"/>
    <property type="match status" value="1"/>
</dbReference>
<dbReference type="InterPro" id="IPR026276">
    <property type="entry name" value="Baseplate_GpP"/>
</dbReference>
<name>A0ABQ5WUA8_9PROT</name>
<dbReference type="Pfam" id="PF21683">
    <property type="entry name" value="GpP-like_1st"/>
    <property type="match status" value="1"/>
</dbReference>
<dbReference type="EMBL" id="BSNV01000049">
    <property type="protein sequence ID" value="GLQ67151.1"/>
    <property type="molecule type" value="Genomic_DNA"/>
</dbReference>
<evidence type="ECO:0000259" key="3">
    <source>
        <dbReference type="Pfam" id="PF22255"/>
    </source>
</evidence>
<proteinExistence type="predicted"/>
<gene>
    <name evidence="4" type="ORF">GCM10007870_27360</name>
</gene>
<organism evidence="4 5">
    <name type="scientific">Gluconobacter kondonii</name>
    <dbReference type="NCBI Taxonomy" id="941463"/>
    <lineage>
        <taxon>Bacteria</taxon>
        <taxon>Pseudomonadati</taxon>
        <taxon>Pseudomonadota</taxon>
        <taxon>Alphaproteobacteria</taxon>
        <taxon>Acetobacterales</taxon>
        <taxon>Acetobacteraceae</taxon>
        <taxon>Gluconobacter</taxon>
    </lineage>
</organism>
<dbReference type="Proteomes" id="UP001156629">
    <property type="component" value="Unassembled WGS sequence"/>
</dbReference>
<dbReference type="InterPro" id="IPR049354">
    <property type="entry name" value="GpP-like_N"/>
</dbReference>
<dbReference type="Gene3D" id="2.30.300.10">
    <property type="entry name" value="Baseplate protein-like domain - beta roll fold"/>
    <property type="match status" value="1"/>
</dbReference>
<dbReference type="Pfam" id="PF22255">
    <property type="entry name" value="Gp44-like_2nd"/>
    <property type="match status" value="1"/>
</dbReference>
<accession>A0ABQ5WUA8</accession>
<keyword evidence="5" id="KW-1185">Reference proteome</keyword>
<feature type="domain" description="Baseplate hub protein gp44/GpP-like second" evidence="3">
    <location>
        <begin position="126"/>
        <end position="207"/>
    </location>
</feature>
<dbReference type="InterPro" id="IPR023399">
    <property type="entry name" value="Baseplate-like_2-layer_sand"/>
</dbReference>
<sequence length="395" mass="42778">MSGIIDQIEQILGYDEDAQKTASVLINGRLLTGWTDVTVRCGVDLMPWVADLGMTEYQPAKSASESNENWLGDLNNPAGVPLVNEGDVAEVRIGTDLLITGYVVTVVEAVSPERHEFRLQIASKSMDLVDCSAEFSTYQMNSTNALALAKRVAKFAEIDVVQINGAGNIDLQQFSVILTETAYEIIERVARLAGVLFYDLPDGNVAFAAVGSQRMASGLIYGENVEQMTTVRSTAGRFSSITAVLMTTALLFSEPGDADYIGQMDAVTSGAVAEDPGIVRTRPLLIPAELGDQDYAVTTKRVQWEVARRYGRANTVTVTCDSWRDTSGNLWAVNHMAPVRLKSGEEMDLVIAEIVFRQGEDGTRADLVLIPPEGLMPEPLLLPALSNEGIQAINS</sequence>
<dbReference type="PIRSF" id="PIRSF004440">
    <property type="entry name" value="GpP"/>
    <property type="match status" value="1"/>
</dbReference>
<dbReference type="Gene3D" id="3.30.1920.10">
    <property type="entry name" value="Baseplate protein-like domains - 2 layer sandwich fold"/>
    <property type="match status" value="1"/>
</dbReference>
<feature type="domain" description="Baseplate hub protein gp44/GpP-like C-terminal" evidence="2">
    <location>
        <begin position="297"/>
        <end position="378"/>
    </location>
</feature>
<reference evidence="5" key="1">
    <citation type="journal article" date="2019" name="Int. J. Syst. Evol. Microbiol.">
        <title>The Global Catalogue of Microorganisms (GCM) 10K type strain sequencing project: providing services to taxonomists for standard genome sequencing and annotation.</title>
        <authorList>
            <consortium name="The Broad Institute Genomics Platform"/>
            <consortium name="The Broad Institute Genome Sequencing Center for Infectious Disease"/>
            <person name="Wu L."/>
            <person name="Ma J."/>
        </authorList>
    </citation>
    <scope>NUCLEOTIDE SEQUENCE [LARGE SCALE GENOMIC DNA]</scope>
    <source>
        <strain evidence="5">NBRC 3266</strain>
    </source>
</reference>
<evidence type="ECO:0000259" key="2">
    <source>
        <dbReference type="Pfam" id="PF21929"/>
    </source>
</evidence>
<dbReference type="Gene3D" id="3.55.50.10">
    <property type="entry name" value="Baseplate protein-like domains"/>
    <property type="match status" value="1"/>
</dbReference>
<dbReference type="InterPro" id="IPR053981">
    <property type="entry name" value="Gp44/GpP-like_2nd"/>
</dbReference>